<protein>
    <submittedName>
        <fullName evidence="1">Uncharacterized protein</fullName>
    </submittedName>
</protein>
<accession>A0A4C1UUJ1</accession>
<dbReference type="EMBL" id="BGZK01000223">
    <property type="protein sequence ID" value="GBP29687.1"/>
    <property type="molecule type" value="Genomic_DNA"/>
</dbReference>
<evidence type="ECO:0000313" key="1">
    <source>
        <dbReference type="EMBL" id="GBP29687.1"/>
    </source>
</evidence>
<sequence length="135" mass="15551">MITKDDCVADIPDAHYNALHLPTISTTERCTKMLKARFSHSWKDRYCLLCTAQHSTSGKHLCPSIDTGTSRTRERGLQIQGPMVKDEEKRIDSEAKVEPLEDLRNIQENKEFLKDLVVRQSLIIRLWQKQLEGNS</sequence>
<keyword evidence="2" id="KW-1185">Reference proteome</keyword>
<comment type="caution">
    <text evidence="1">The sequence shown here is derived from an EMBL/GenBank/DDBJ whole genome shotgun (WGS) entry which is preliminary data.</text>
</comment>
<evidence type="ECO:0000313" key="2">
    <source>
        <dbReference type="Proteomes" id="UP000299102"/>
    </source>
</evidence>
<dbReference type="Proteomes" id="UP000299102">
    <property type="component" value="Unassembled WGS sequence"/>
</dbReference>
<reference evidence="1 2" key="1">
    <citation type="journal article" date="2019" name="Commun. Biol.">
        <title>The bagworm genome reveals a unique fibroin gene that provides high tensile strength.</title>
        <authorList>
            <person name="Kono N."/>
            <person name="Nakamura H."/>
            <person name="Ohtoshi R."/>
            <person name="Tomita M."/>
            <person name="Numata K."/>
            <person name="Arakawa K."/>
        </authorList>
    </citation>
    <scope>NUCLEOTIDE SEQUENCE [LARGE SCALE GENOMIC DNA]</scope>
</reference>
<dbReference type="AlphaFoldDB" id="A0A4C1UUJ1"/>
<proteinExistence type="predicted"/>
<organism evidence="1 2">
    <name type="scientific">Eumeta variegata</name>
    <name type="common">Bagworm moth</name>
    <name type="synonym">Eumeta japonica</name>
    <dbReference type="NCBI Taxonomy" id="151549"/>
    <lineage>
        <taxon>Eukaryota</taxon>
        <taxon>Metazoa</taxon>
        <taxon>Ecdysozoa</taxon>
        <taxon>Arthropoda</taxon>
        <taxon>Hexapoda</taxon>
        <taxon>Insecta</taxon>
        <taxon>Pterygota</taxon>
        <taxon>Neoptera</taxon>
        <taxon>Endopterygota</taxon>
        <taxon>Lepidoptera</taxon>
        <taxon>Glossata</taxon>
        <taxon>Ditrysia</taxon>
        <taxon>Tineoidea</taxon>
        <taxon>Psychidae</taxon>
        <taxon>Oiketicinae</taxon>
        <taxon>Eumeta</taxon>
    </lineage>
</organism>
<name>A0A4C1UUJ1_EUMVA</name>
<gene>
    <name evidence="1" type="ORF">EVAR_13610_1</name>
</gene>